<organism evidence="2 3">
    <name type="scientific">Dielma fastidiosa</name>
    <dbReference type="NCBI Taxonomy" id="1034346"/>
    <lineage>
        <taxon>Bacteria</taxon>
        <taxon>Bacillati</taxon>
        <taxon>Bacillota</taxon>
        <taxon>Erysipelotrichia</taxon>
        <taxon>Erysipelotrichales</taxon>
        <taxon>Erysipelotrichaceae</taxon>
        <taxon>Dielma</taxon>
    </lineage>
</organism>
<sequence length="1762" mass="197155">MSKPLSYYVDLVRNANTENLPARLERYRAAYENSNKPAETNQGGTQSSTPLLPIRQQVSLPGPTNNQLSNAILMPNNVQVKANQAMIQQGLQPAYLGQAPTITQPQPLPDPSTLQRIGSGATGVVKSMSATIPMFVDTAAQTLENRNKDSQNHFYTDAYKEYQNLYNQIETYKKQHPDSVRIITKPDPTDPRGVRKITVTEYSPELQVLMNAMKEKEDFMNLQRDTTPVSSDSLGMEMYRDANKDKEYALQGLDATGRFLGSTLMSIGQNALTLPFATVNPALSLGMMSANAASDRMGELNEQRVSAGEALGRGLLSGGIEAFTEKVSIESLLDIAKKAPETLRQAIKTTLQQAGTEASEEAVSYTLNALADYAAADPEAEFNIRGLLESAAGGALSGGLMGGGANLVGYAKGSNNVSFEDSKQAVTLPLGQQLVNNDINQNSQIDTIKPQLNQENLSNEQIDTHKPQPLPTAKKPMYKTIPLAPDYAAQLVGQDTYNTLQQIAKKANTMVSIVQGTGYDGYYQDGRIYINVNSDKPVLTTMKHELTHHIETSDSYSELQQMMMNEYSRSSKQGVERAIKNIQNDYADRGIVLNYEDARHEFAAKYVEEKLFTDEASIKKLYQEQPNLFKRIYEWIKDSIKYVRSSNEQRALMKMEKMYTKAMDETVKKYVSDTNGNKIAYSINKPFSEQVDDVLNGTFDKTNMLFVTNSNAIMQKVLGNDYPVLMTPYHIESTYFSDGNKKGINYHGYGELIKQIPEALQKPIMIIQSSSKLLNNAIFITEIKDKNGHNMIAPIDVDTSGMYNNIQIDANVLDTFYAKDDSKGFLEKITGDDILYLDNKKSQQLFNAQGLQLPNRVKKLDGFIHSVRKSDQKVNYQMNGNYKTDMQIALEKAGLLNSDQKPSMGKSLSDYDQMLKDYGAIKTGVDPARIDPVPKQTSDKDVTSLYARTLMESEVTPNDVVNDLKTEIANGKMSHEVISDKQSLKYAEDMLNNYGYQASKAVWNDIVNGHTPADKNSIALGQQLYNQAINSGNTAEAMKIASELSVQATKAGQNVQAFSLLKKMTPDGQLYSLQTIENQLNQELSKKYGNKAQPVKIKEGMANDLLNSTSHEEMLNRVDNIKQDLADQMPANWMEKWNAWRYLSMLGNPRTHVRNIVGNALFMPMKQMKDIIGYGLENAYKNTLGTDDFKMSKSLLSKADQQLVQWAKSDYEQYKDAVMGENGKYQDKIGIERQKRVFKSNVLEWLKNFNFTALEKEDAWFSKYHYANSLAQYLKANQIDPNTASITVLDEARNYAVQEAQKATYRDNSYFAQCINNMKNKNKLSQVIGEGFMPFTKTPMNILQRGMEYSPAGVVKGVYDMLTNVQDGKMTPNQAIDEIASGLTGTGLFLLGSWLSYMGILTSTGDDDDKKKDKFDQAMGAQDYAIKIGDVSYTVDWAAPSSMPIFMGASLFEDMQNQKGFSVTNFIDSAARIAEPIIDMSMLQGISSTIKTAGYSDSPLTDILINMSTSYLSQGVPTLLGQITNIADGTRRDPYYVDKNSPIPQILQIPINRALTKIPFANQLVQPKLDVWGNEQKDSLPERIFENTLSPGYISTDKRTDLEKELERLYKINSDYNTLPSYPSKYYTVNGETKNLTAAEYDQYSKEVGQTSHELLEDTIYSAYYKKASDELKANLINDVYEYAKQSAKLELTPGYKADKWVTSAMEADKVGIEVDDFIYYNNIKGNNSEDIQKMLNDSGLSRIQKAYMYRVLTSSKKNPYE</sequence>
<feature type="domain" description="Phage MuF C-terminal" evidence="1">
    <location>
        <begin position="751"/>
        <end position="844"/>
    </location>
</feature>
<name>A0A318L9Z0_9FIRM</name>
<evidence type="ECO:0000259" key="1">
    <source>
        <dbReference type="Pfam" id="PF18819"/>
    </source>
</evidence>
<proteinExistence type="predicted"/>
<evidence type="ECO:0000313" key="3">
    <source>
        <dbReference type="Proteomes" id="UP000247612"/>
    </source>
</evidence>
<dbReference type="STRING" id="1034346.GCA_000313565_03026"/>
<dbReference type="Proteomes" id="UP000247612">
    <property type="component" value="Unassembled WGS sequence"/>
</dbReference>
<reference evidence="2 3" key="1">
    <citation type="submission" date="2018-05" db="EMBL/GenBank/DDBJ databases">
        <title>Genomic Encyclopedia of Type Strains, Phase IV (KMG-IV): sequencing the most valuable type-strain genomes for metagenomic binning, comparative biology and taxonomic classification.</title>
        <authorList>
            <person name="Goeker M."/>
        </authorList>
    </citation>
    <scope>NUCLEOTIDE SEQUENCE [LARGE SCALE GENOMIC DNA]</scope>
    <source>
        <strain evidence="2 3">JC118</strain>
    </source>
</reference>
<dbReference type="Pfam" id="PF18819">
    <property type="entry name" value="MuF_C"/>
    <property type="match status" value="1"/>
</dbReference>
<dbReference type="InterPro" id="IPR041131">
    <property type="entry name" value="MuF_C"/>
</dbReference>
<protein>
    <recommendedName>
        <fullName evidence="1">Phage MuF C-terminal domain-containing protein</fullName>
    </recommendedName>
</protein>
<accession>A0A318L9Z0</accession>
<dbReference type="OrthoDB" id="1950375at2"/>
<evidence type="ECO:0000313" key="2">
    <source>
        <dbReference type="EMBL" id="PXX78487.1"/>
    </source>
</evidence>
<keyword evidence="3" id="KW-1185">Reference proteome</keyword>
<comment type="caution">
    <text evidence="2">The sequence shown here is derived from an EMBL/GenBank/DDBJ whole genome shotgun (WGS) entry which is preliminary data.</text>
</comment>
<dbReference type="RefSeq" id="WP_022939303.1">
    <property type="nucleotide sequence ID" value="NZ_CABKRQ010000008.1"/>
</dbReference>
<dbReference type="EMBL" id="QJKH01000007">
    <property type="protein sequence ID" value="PXX78487.1"/>
    <property type="molecule type" value="Genomic_DNA"/>
</dbReference>
<gene>
    <name evidence="2" type="ORF">DES51_10727</name>
</gene>